<gene>
    <name evidence="2" type="ORF">DFH08DRAFT_818756</name>
</gene>
<dbReference type="AlphaFoldDB" id="A0AAD6ZGB9"/>
<accession>A0AAD6ZGB9</accession>
<feature type="region of interest" description="Disordered" evidence="1">
    <location>
        <begin position="57"/>
        <end position="172"/>
    </location>
</feature>
<evidence type="ECO:0000313" key="3">
    <source>
        <dbReference type="Proteomes" id="UP001218218"/>
    </source>
</evidence>
<proteinExistence type="predicted"/>
<sequence>MRNQKEREPSQRGRGHWQRLKQARAIVAEARSTEPGAAYETAEAVGCASRRRRLLPSANAKARQGAPTSHRYCGPKRKTQKKVKGRSTYRAGGRTGTELEDRNEPEVEDDGPLRTPKMTAPPERKSRGKETHNISGLLPELLLDIETDAGVARPREPAGSEEGPLQKGGSEVVEQSVTGFRASYTGSSLPVQCTKDAESPARDRHPCGRSPPFFLGFGSSQSAESSSMSVGSENSSSETITARKTSRSGCMQKTKLVIHNGKYRLAHRKFNDRSIRSGSLECARIYCGQIE</sequence>
<evidence type="ECO:0000313" key="2">
    <source>
        <dbReference type="EMBL" id="KAJ7321396.1"/>
    </source>
</evidence>
<feature type="region of interest" description="Disordered" evidence="1">
    <location>
        <begin position="191"/>
        <end position="248"/>
    </location>
</feature>
<comment type="caution">
    <text evidence="2">The sequence shown here is derived from an EMBL/GenBank/DDBJ whole genome shotgun (WGS) entry which is preliminary data.</text>
</comment>
<keyword evidence="3" id="KW-1185">Reference proteome</keyword>
<protein>
    <submittedName>
        <fullName evidence="2">Uncharacterized protein</fullName>
    </submittedName>
</protein>
<name>A0AAD6ZGB9_9AGAR</name>
<organism evidence="2 3">
    <name type="scientific">Mycena albidolilacea</name>
    <dbReference type="NCBI Taxonomy" id="1033008"/>
    <lineage>
        <taxon>Eukaryota</taxon>
        <taxon>Fungi</taxon>
        <taxon>Dikarya</taxon>
        <taxon>Basidiomycota</taxon>
        <taxon>Agaricomycotina</taxon>
        <taxon>Agaricomycetes</taxon>
        <taxon>Agaricomycetidae</taxon>
        <taxon>Agaricales</taxon>
        <taxon>Marasmiineae</taxon>
        <taxon>Mycenaceae</taxon>
        <taxon>Mycena</taxon>
    </lineage>
</organism>
<feature type="compositionally biased region" description="Low complexity" evidence="1">
    <location>
        <begin position="219"/>
        <end position="238"/>
    </location>
</feature>
<feature type="compositionally biased region" description="Basic and acidic residues" evidence="1">
    <location>
        <begin position="122"/>
        <end position="132"/>
    </location>
</feature>
<evidence type="ECO:0000256" key="1">
    <source>
        <dbReference type="SAM" id="MobiDB-lite"/>
    </source>
</evidence>
<reference evidence="2" key="1">
    <citation type="submission" date="2023-03" db="EMBL/GenBank/DDBJ databases">
        <title>Massive genome expansion in bonnet fungi (Mycena s.s.) driven by repeated elements and novel gene families across ecological guilds.</title>
        <authorList>
            <consortium name="Lawrence Berkeley National Laboratory"/>
            <person name="Harder C.B."/>
            <person name="Miyauchi S."/>
            <person name="Viragh M."/>
            <person name="Kuo A."/>
            <person name="Thoen E."/>
            <person name="Andreopoulos B."/>
            <person name="Lu D."/>
            <person name="Skrede I."/>
            <person name="Drula E."/>
            <person name="Henrissat B."/>
            <person name="Morin E."/>
            <person name="Kohler A."/>
            <person name="Barry K."/>
            <person name="LaButti K."/>
            <person name="Morin E."/>
            <person name="Salamov A."/>
            <person name="Lipzen A."/>
            <person name="Mereny Z."/>
            <person name="Hegedus B."/>
            <person name="Baldrian P."/>
            <person name="Stursova M."/>
            <person name="Weitz H."/>
            <person name="Taylor A."/>
            <person name="Grigoriev I.V."/>
            <person name="Nagy L.G."/>
            <person name="Martin F."/>
            <person name="Kauserud H."/>
        </authorList>
    </citation>
    <scope>NUCLEOTIDE SEQUENCE</scope>
    <source>
        <strain evidence="2">CBHHK002</strain>
    </source>
</reference>
<feature type="compositionally biased region" description="Basic residues" evidence="1">
    <location>
        <begin position="73"/>
        <end position="87"/>
    </location>
</feature>
<dbReference type="Proteomes" id="UP001218218">
    <property type="component" value="Unassembled WGS sequence"/>
</dbReference>
<feature type="compositionally biased region" description="Polar residues" evidence="1">
    <location>
        <begin position="239"/>
        <end position="248"/>
    </location>
</feature>
<dbReference type="EMBL" id="JARIHO010000051">
    <property type="protein sequence ID" value="KAJ7321396.1"/>
    <property type="molecule type" value="Genomic_DNA"/>
</dbReference>
<feature type="compositionally biased region" description="Basic and acidic residues" evidence="1">
    <location>
        <begin position="195"/>
        <end position="206"/>
    </location>
</feature>